<dbReference type="AlphaFoldDB" id="A0A8H6YAH6"/>
<feature type="region of interest" description="Disordered" evidence="1">
    <location>
        <begin position="67"/>
        <end position="94"/>
    </location>
</feature>
<proteinExistence type="predicted"/>
<keyword evidence="2" id="KW-0812">Transmembrane</keyword>
<sequence length="206" mass="22623">MDTPLPPAQTHPVLFKPANLRGLSIWAYLALGFVILSAISVGCYAVFCNYYALKLKTMNATPLPQYSVKSPYKTKRPRKKAWSSSSQQQPMLSTPSIPAVAFPETAVSPPAKPRTIPTFDMHNIRFASPSNLAIYTNPKLMPVVGSAVPLSYDSQNNLFGNLFTPTTMAIRKEKKRSISAFRGKSKSLWAGKENYKVLPGQGDATL</sequence>
<protein>
    <submittedName>
        <fullName evidence="3">Uncharacterized protein</fullName>
    </submittedName>
</protein>
<comment type="caution">
    <text evidence="3">The sequence shown here is derived from an EMBL/GenBank/DDBJ whole genome shotgun (WGS) entry which is preliminary data.</text>
</comment>
<organism evidence="3 4">
    <name type="scientific">Mycena sanguinolenta</name>
    <dbReference type="NCBI Taxonomy" id="230812"/>
    <lineage>
        <taxon>Eukaryota</taxon>
        <taxon>Fungi</taxon>
        <taxon>Dikarya</taxon>
        <taxon>Basidiomycota</taxon>
        <taxon>Agaricomycotina</taxon>
        <taxon>Agaricomycetes</taxon>
        <taxon>Agaricomycetidae</taxon>
        <taxon>Agaricales</taxon>
        <taxon>Marasmiineae</taxon>
        <taxon>Mycenaceae</taxon>
        <taxon>Mycena</taxon>
    </lineage>
</organism>
<feature type="transmembrane region" description="Helical" evidence="2">
    <location>
        <begin position="25"/>
        <end position="53"/>
    </location>
</feature>
<keyword evidence="4" id="KW-1185">Reference proteome</keyword>
<keyword evidence="2" id="KW-1133">Transmembrane helix</keyword>
<keyword evidence="2" id="KW-0472">Membrane</keyword>
<dbReference type="Proteomes" id="UP000623467">
    <property type="component" value="Unassembled WGS sequence"/>
</dbReference>
<evidence type="ECO:0000313" key="4">
    <source>
        <dbReference type="Proteomes" id="UP000623467"/>
    </source>
</evidence>
<evidence type="ECO:0000256" key="2">
    <source>
        <dbReference type="SAM" id="Phobius"/>
    </source>
</evidence>
<gene>
    <name evidence="3" type="ORF">MSAN_01397500</name>
</gene>
<reference evidence="3" key="1">
    <citation type="submission" date="2020-05" db="EMBL/GenBank/DDBJ databases">
        <title>Mycena genomes resolve the evolution of fungal bioluminescence.</title>
        <authorList>
            <person name="Tsai I.J."/>
        </authorList>
    </citation>
    <scope>NUCLEOTIDE SEQUENCE</scope>
    <source>
        <strain evidence="3">160909Yilan</strain>
    </source>
</reference>
<evidence type="ECO:0000256" key="1">
    <source>
        <dbReference type="SAM" id="MobiDB-lite"/>
    </source>
</evidence>
<name>A0A8H6YAH6_9AGAR</name>
<accession>A0A8H6YAH6</accession>
<dbReference type="OrthoDB" id="3065323at2759"/>
<dbReference type="EMBL" id="JACAZH010000011">
    <property type="protein sequence ID" value="KAF7354831.1"/>
    <property type="molecule type" value="Genomic_DNA"/>
</dbReference>
<evidence type="ECO:0000313" key="3">
    <source>
        <dbReference type="EMBL" id="KAF7354831.1"/>
    </source>
</evidence>
<feature type="compositionally biased region" description="Basic residues" evidence="1">
    <location>
        <begin position="72"/>
        <end position="81"/>
    </location>
</feature>
<feature type="compositionally biased region" description="Polar residues" evidence="1">
    <location>
        <begin position="82"/>
        <end position="94"/>
    </location>
</feature>